<dbReference type="Gene3D" id="3.10.105.10">
    <property type="entry name" value="Dipeptide-binding Protein, Domain 3"/>
    <property type="match status" value="1"/>
</dbReference>
<dbReference type="Pfam" id="PF00496">
    <property type="entry name" value="SBP_bac_5"/>
    <property type="match status" value="1"/>
</dbReference>
<evidence type="ECO:0000313" key="5">
    <source>
        <dbReference type="EMBL" id="MRL38436.1"/>
    </source>
</evidence>
<keyword evidence="3" id="KW-0732">Signal</keyword>
<dbReference type="GO" id="GO:0030288">
    <property type="term" value="C:outer membrane-bounded periplasmic space"/>
    <property type="evidence" value="ECO:0007669"/>
    <property type="project" value="UniProtKB-ARBA"/>
</dbReference>
<gene>
    <name evidence="5" type="ORF">GJJ18_23790</name>
</gene>
<accession>A0A9J6S5A5</accession>
<dbReference type="InterPro" id="IPR030678">
    <property type="entry name" value="Peptide/Ni-bd"/>
</dbReference>
<comment type="caution">
    <text evidence="5">The sequence shown here is derived from an EMBL/GenBank/DDBJ whole genome shotgun (WGS) entry which is preliminary data.</text>
</comment>
<dbReference type="CDD" id="cd00995">
    <property type="entry name" value="PBP2_NikA_DppA_OppA_like"/>
    <property type="match status" value="1"/>
</dbReference>
<dbReference type="GO" id="GO:0043190">
    <property type="term" value="C:ATP-binding cassette (ABC) transporter complex"/>
    <property type="evidence" value="ECO:0007669"/>
    <property type="project" value="InterPro"/>
</dbReference>
<name>A0A9J6S5A5_KLEPN</name>
<proteinExistence type="inferred from homology"/>
<dbReference type="InterPro" id="IPR039424">
    <property type="entry name" value="SBP_5"/>
</dbReference>
<evidence type="ECO:0000256" key="3">
    <source>
        <dbReference type="ARBA" id="ARBA00022729"/>
    </source>
</evidence>
<organism evidence="5">
    <name type="scientific">Klebsiella pneumoniae</name>
    <dbReference type="NCBI Taxonomy" id="573"/>
    <lineage>
        <taxon>Bacteria</taxon>
        <taxon>Pseudomonadati</taxon>
        <taxon>Pseudomonadota</taxon>
        <taxon>Gammaproteobacteria</taxon>
        <taxon>Enterobacterales</taxon>
        <taxon>Enterobacteriaceae</taxon>
        <taxon>Klebsiella/Raoultella group</taxon>
        <taxon>Klebsiella</taxon>
        <taxon>Klebsiella pneumoniae complex</taxon>
    </lineage>
</organism>
<dbReference type="Gene3D" id="3.40.190.10">
    <property type="entry name" value="Periplasmic binding protein-like II"/>
    <property type="match status" value="1"/>
</dbReference>
<dbReference type="EMBL" id="WJWF01000033">
    <property type="protein sequence ID" value="MRL38436.1"/>
    <property type="molecule type" value="Genomic_DNA"/>
</dbReference>
<keyword evidence="2" id="KW-0813">Transport</keyword>
<dbReference type="PANTHER" id="PTHR30290:SF9">
    <property type="entry name" value="OLIGOPEPTIDE-BINDING PROTEIN APPA"/>
    <property type="match status" value="1"/>
</dbReference>
<comment type="similarity">
    <text evidence="1">Belongs to the bacterial solute-binding protein 5 family.</text>
</comment>
<feature type="domain" description="Solute-binding protein family 5" evidence="4">
    <location>
        <begin position="97"/>
        <end position="449"/>
    </location>
</feature>
<evidence type="ECO:0000256" key="2">
    <source>
        <dbReference type="ARBA" id="ARBA00022448"/>
    </source>
</evidence>
<dbReference type="Gene3D" id="3.90.76.10">
    <property type="entry name" value="Dipeptide-binding Protein, Domain 1"/>
    <property type="match status" value="1"/>
</dbReference>
<dbReference type="PIRSF" id="PIRSF002741">
    <property type="entry name" value="MppA"/>
    <property type="match status" value="1"/>
</dbReference>
<evidence type="ECO:0000259" key="4">
    <source>
        <dbReference type="Pfam" id="PF00496"/>
    </source>
</evidence>
<dbReference type="SUPFAM" id="SSF53850">
    <property type="entry name" value="Periplasmic binding protein-like II"/>
    <property type="match status" value="1"/>
</dbReference>
<dbReference type="GO" id="GO:0015833">
    <property type="term" value="P:peptide transport"/>
    <property type="evidence" value="ECO:0007669"/>
    <property type="project" value="TreeGrafter"/>
</dbReference>
<dbReference type="GO" id="GO:1904680">
    <property type="term" value="F:peptide transmembrane transporter activity"/>
    <property type="evidence" value="ECO:0007669"/>
    <property type="project" value="TreeGrafter"/>
</dbReference>
<protein>
    <submittedName>
        <fullName evidence="5">ABC transporter substrate-binding protein</fullName>
    </submittedName>
</protein>
<evidence type="ECO:0000256" key="1">
    <source>
        <dbReference type="ARBA" id="ARBA00005695"/>
    </source>
</evidence>
<dbReference type="PANTHER" id="PTHR30290">
    <property type="entry name" value="PERIPLASMIC BINDING COMPONENT OF ABC TRANSPORTER"/>
    <property type="match status" value="1"/>
</dbReference>
<reference evidence="5" key="1">
    <citation type="submission" date="2019-10" db="EMBL/GenBank/DDBJ databases">
        <title>Molecular typing, antibiotic resistance determination and virulence profiling for 36 multidrug-resistant clinical Klebsiella pneumoniae isolates using second- and third-generation sequencing.</title>
        <authorList>
            <person name="Shelenkov A."/>
            <person name="Mikhaylova Y."/>
            <person name="Yanushevich Y."/>
            <person name="Samoilov A."/>
            <person name="Petrova L."/>
            <person name="Fomina V."/>
            <person name="Gusarov V."/>
            <person name="Zamyatin M."/>
            <person name="Shagin D."/>
        </authorList>
    </citation>
    <scope>NUCLEOTIDE SEQUENCE [LARGE SCALE GENOMIC DNA]</scope>
    <source>
        <strain evidence="5">CriePir115</strain>
    </source>
</reference>
<sequence length="531" mass="58219">MSKPDYTHLQDVMIFIIQGLHMCLNKSRINKVVSAILFAQISFFSTSPYVAAASDNTLIVGRYAPVESLDIANSWDVSVYTADQIFEPLYIIDKDGQPKPWLAVSATPDSDGTTWTFKLRPGIKFSNGSALTADDVVFSLARHLKNAGGIPLLAPITSITAPDHDTVVIKLKEAYPALLSDISAVSNGIMPANFSGQTEASFFQHPIGTGPFVLESWAPGGTVTLKKNSHYWQAQKPYFDELAFTVLPDENQRVQQLLAGQIDVIDNLPPVRFAELSKNPDISISRSNSWVIQILQLNTKNPQFSDVHVRRAVNLAIDRKALADATSFRTSDAATTIIPPTVAFYDPTTAVVGGNIEAAKKELELSAYPHGFSTTILTPGGDQVRLQQAQIIQNQLAKIGIQVSIISLDPAVVREKTHAGEYALRLQESISDVSDPNIFLSYHFSPEDGGSDSYYTFYNNPHLTSILRQARIEPDVKKRGTLYHEAQQIVATDVPIIPLVYQSRLIATRSNLTGVEAIPNGATHFDSARDK</sequence>
<dbReference type="AlphaFoldDB" id="A0A9J6S5A5"/>
<dbReference type="InterPro" id="IPR000914">
    <property type="entry name" value="SBP_5_dom"/>
</dbReference>